<dbReference type="SUPFAM" id="SSF49879">
    <property type="entry name" value="SMAD/FHA domain"/>
    <property type="match status" value="1"/>
</dbReference>
<dbReference type="Proteomes" id="UP000215086">
    <property type="component" value="Chromosome"/>
</dbReference>
<dbReference type="KEGG" id="ttf:THTE_0399"/>
<accession>A0A286RAM8</accession>
<gene>
    <name evidence="3" type="ORF">THTE_0399</name>
</gene>
<evidence type="ECO:0000313" key="3">
    <source>
        <dbReference type="EMBL" id="ASV73001.1"/>
    </source>
</evidence>
<proteinExistence type="predicted"/>
<dbReference type="CDD" id="cd00060">
    <property type="entry name" value="FHA"/>
    <property type="match status" value="1"/>
</dbReference>
<evidence type="ECO:0000313" key="4">
    <source>
        <dbReference type="Proteomes" id="UP000215086"/>
    </source>
</evidence>
<feature type="region of interest" description="Disordered" evidence="1">
    <location>
        <begin position="127"/>
        <end position="296"/>
    </location>
</feature>
<dbReference type="SMART" id="SM00240">
    <property type="entry name" value="FHA"/>
    <property type="match status" value="1"/>
</dbReference>
<dbReference type="PANTHER" id="PTHR23308">
    <property type="entry name" value="NUCLEAR INHIBITOR OF PROTEIN PHOSPHATASE-1"/>
    <property type="match status" value="1"/>
</dbReference>
<feature type="compositionally biased region" description="Polar residues" evidence="1">
    <location>
        <begin position="156"/>
        <end position="170"/>
    </location>
</feature>
<evidence type="ECO:0000256" key="1">
    <source>
        <dbReference type="SAM" id="MobiDB-lite"/>
    </source>
</evidence>
<dbReference type="InterPro" id="IPR050923">
    <property type="entry name" value="Cell_Proc_Reg/RNA_Proc"/>
</dbReference>
<dbReference type="InterPro" id="IPR000253">
    <property type="entry name" value="FHA_dom"/>
</dbReference>
<name>A0A286RAM8_9BACT</name>
<keyword evidence="4" id="KW-1185">Reference proteome</keyword>
<evidence type="ECO:0000259" key="2">
    <source>
        <dbReference type="PROSITE" id="PS50006"/>
    </source>
</evidence>
<feature type="domain" description="FHA" evidence="2">
    <location>
        <begin position="23"/>
        <end position="72"/>
    </location>
</feature>
<dbReference type="InterPro" id="IPR008984">
    <property type="entry name" value="SMAD_FHA_dom_sf"/>
</dbReference>
<dbReference type="Pfam" id="PF00498">
    <property type="entry name" value="FHA"/>
    <property type="match status" value="1"/>
</dbReference>
<reference evidence="3 4" key="1">
    <citation type="journal article" name="Front. Microbiol.">
        <title>Sugar Metabolism of the First Thermophilic Planctomycete Thermogutta terrifontis: Comparative Genomic and Transcriptomic Approaches.</title>
        <authorList>
            <person name="Elcheninov A.G."/>
            <person name="Menzel P."/>
            <person name="Gudbergsdottir S.R."/>
            <person name="Slesarev A.I."/>
            <person name="Kadnikov V.V."/>
            <person name="Krogh A."/>
            <person name="Bonch-Osmolovskaya E.A."/>
            <person name="Peng X."/>
            <person name="Kublanov I.V."/>
        </authorList>
    </citation>
    <scope>NUCLEOTIDE SEQUENCE [LARGE SCALE GENOMIC DNA]</scope>
    <source>
        <strain evidence="3 4">R1</strain>
    </source>
</reference>
<dbReference type="RefSeq" id="WP_095413747.1">
    <property type="nucleotide sequence ID" value="NZ_CP018477.1"/>
</dbReference>
<organism evidence="3 4">
    <name type="scientific">Thermogutta terrifontis</name>
    <dbReference type="NCBI Taxonomy" id="1331910"/>
    <lineage>
        <taxon>Bacteria</taxon>
        <taxon>Pseudomonadati</taxon>
        <taxon>Planctomycetota</taxon>
        <taxon>Planctomycetia</taxon>
        <taxon>Pirellulales</taxon>
        <taxon>Thermoguttaceae</taxon>
        <taxon>Thermogutta</taxon>
    </lineage>
</organism>
<dbReference type="OrthoDB" id="277679at2"/>
<dbReference type="PROSITE" id="PS50006">
    <property type="entry name" value="FHA_DOMAIN"/>
    <property type="match status" value="1"/>
</dbReference>
<feature type="compositionally biased region" description="Basic and acidic residues" evidence="1">
    <location>
        <begin position="198"/>
        <end position="207"/>
    </location>
</feature>
<dbReference type="EMBL" id="CP018477">
    <property type="protein sequence ID" value="ASV73001.1"/>
    <property type="molecule type" value="Genomic_DNA"/>
</dbReference>
<sequence>MLVRLHVIRGKANKDSVAITLPAVIGRSREADLTIIHPMISRRHCELFEDGGLVKIRDLGSLNGTYVAGEQIQETFLPPGAVFSLGPLTFRVEYDTSPKAVCHEPSVVSGESASKTPSDIVVAHDPASAEKPAPGEGSARPSPAEPATEPDPFLSSPPTTGAPNDRQNTPPGIAPADGALPDFGAWQTGGVGPSAPPAEDRPEENRSAFDSVQHLRRPDSSGADAWSNLPPPFTTVVSRSDPEPVAPIVLNGSDENDAAKSLASDKDRPTSAESASTPPHAAKTAKSRTGWWPFRR</sequence>
<dbReference type="AlphaFoldDB" id="A0A286RAM8"/>
<dbReference type="Gene3D" id="2.60.200.20">
    <property type="match status" value="1"/>
</dbReference>
<protein>
    <recommendedName>
        <fullName evidence="2">FHA domain-containing protein</fullName>
    </recommendedName>
</protein>